<keyword evidence="2" id="KW-1185">Reference proteome</keyword>
<reference evidence="2" key="1">
    <citation type="journal article" date="2022" name="Nat. Commun.">
        <title>Chromosome evolution and the genetic basis of agronomically important traits in greater yam.</title>
        <authorList>
            <person name="Bredeson J.V."/>
            <person name="Lyons J.B."/>
            <person name="Oniyinde I.O."/>
            <person name="Okereke N.R."/>
            <person name="Kolade O."/>
            <person name="Nnabue I."/>
            <person name="Nwadili C.O."/>
            <person name="Hribova E."/>
            <person name="Parker M."/>
            <person name="Nwogha J."/>
            <person name="Shu S."/>
            <person name="Carlson J."/>
            <person name="Kariba R."/>
            <person name="Muthemba S."/>
            <person name="Knop K."/>
            <person name="Barton G.J."/>
            <person name="Sherwood A.V."/>
            <person name="Lopez-Montes A."/>
            <person name="Asiedu R."/>
            <person name="Jamnadass R."/>
            <person name="Muchugi A."/>
            <person name="Goodstein D."/>
            <person name="Egesi C.N."/>
            <person name="Featherston J."/>
            <person name="Asfaw A."/>
            <person name="Simpson G.G."/>
            <person name="Dolezel J."/>
            <person name="Hendre P.S."/>
            <person name="Van Deynze A."/>
            <person name="Kumar P.L."/>
            <person name="Obidiegwu J.E."/>
            <person name="Bhattacharjee R."/>
            <person name="Rokhsar D.S."/>
        </authorList>
    </citation>
    <scope>NUCLEOTIDE SEQUENCE [LARGE SCALE GENOMIC DNA]</scope>
    <source>
        <strain evidence="2">cv. TDa95/00328</strain>
    </source>
</reference>
<evidence type="ECO:0000313" key="1">
    <source>
        <dbReference type="EMBL" id="KAH7664074.1"/>
    </source>
</evidence>
<gene>
    <name evidence="1" type="ORF">IHE45_14G096900</name>
</gene>
<proteinExistence type="predicted"/>
<organism evidence="1 2">
    <name type="scientific">Dioscorea alata</name>
    <name type="common">Purple yam</name>
    <dbReference type="NCBI Taxonomy" id="55571"/>
    <lineage>
        <taxon>Eukaryota</taxon>
        <taxon>Viridiplantae</taxon>
        <taxon>Streptophyta</taxon>
        <taxon>Embryophyta</taxon>
        <taxon>Tracheophyta</taxon>
        <taxon>Spermatophyta</taxon>
        <taxon>Magnoliopsida</taxon>
        <taxon>Liliopsida</taxon>
        <taxon>Dioscoreales</taxon>
        <taxon>Dioscoreaceae</taxon>
        <taxon>Dioscorea</taxon>
    </lineage>
</organism>
<protein>
    <submittedName>
        <fullName evidence="1">Bidirectional sugar transporter SWEET10-like protein</fullName>
    </submittedName>
</protein>
<evidence type="ECO:0000313" key="2">
    <source>
        <dbReference type="Proteomes" id="UP000827976"/>
    </source>
</evidence>
<accession>A0ACB7UTL9</accession>
<dbReference type="Proteomes" id="UP000827976">
    <property type="component" value="Chromosome 14"/>
</dbReference>
<comment type="caution">
    <text evidence="1">The sequence shown here is derived from an EMBL/GenBank/DDBJ whole genome shotgun (WGS) entry which is preliminary data.</text>
</comment>
<sequence length="256" mass="28834">MCLLIYRRAFYGVYNREGAIEELTPVPYIISLFNCMLRTYYASINGSGYIVFLIISIFGCFFNVIYIIVYLIIYTPKKIKMYTGILIMILDVGLFSLILLLTLLLWRGEEGIHVLSWIYLICLIITSAVSPLSTICHVIKTRSIKCMPFYDPLLTTVGATSWLAYGILMKNVNIAVPNALSLMFGVIQIVIYMIMCKRAASVKDVDSLRLPEGHSGAGEVKKLKVCGPLENFGLFAEENREEAAESFHFITFSDIA</sequence>
<dbReference type="EMBL" id="CM037024">
    <property type="protein sequence ID" value="KAH7664074.1"/>
    <property type="molecule type" value="Genomic_DNA"/>
</dbReference>
<name>A0ACB7UTL9_DIOAL</name>